<dbReference type="InterPro" id="IPR041698">
    <property type="entry name" value="Methyltransf_25"/>
</dbReference>
<organism evidence="2 3">
    <name type="scientific">Hyunsoonleella aestuarii</name>
    <dbReference type="NCBI Taxonomy" id="912802"/>
    <lineage>
        <taxon>Bacteria</taxon>
        <taxon>Pseudomonadati</taxon>
        <taxon>Bacteroidota</taxon>
        <taxon>Flavobacteriia</taxon>
        <taxon>Flavobacteriales</taxon>
        <taxon>Flavobacteriaceae</taxon>
    </lineage>
</organism>
<dbReference type="InterPro" id="IPR029063">
    <property type="entry name" value="SAM-dependent_MTases_sf"/>
</dbReference>
<dbReference type="EMBL" id="BAABAV010000001">
    <property type="protein sequence ID" value="GAA4268511.1"/>
    <property type="molecule type" value="Genomic_DNA"/>
</dbReference>
<dbReference type="Gene3D" id="3.40.50.150">
    <property type="entry name" value="Vaccinia Virus protein VP39"/>
    <property type="match status" value="1"/>
</dbReference>
<evidence type="ECO:0000313" key="3">
    <source>
        <dbReference type="Proteomes" id="UP001500027"/>
    </source>
</evidence>
<keyword evidence="3" id="KW-1185">Reference proteome</keyword>
<evidence type="ECO:0000259" key="1">
    <source>
        <dbReference type="Pfam" id="PF13649"/>
    </source>
</evidence>
<keyword evidence="2" id="KW-0489">Methyltransferase</keyword>
<dbReference type="Proteomes" id="UP001500027">
    <property type="component" value="Unassembled WGS sequence"/>
</dbReference>
<dbReference type="GO" id="GO:0032259">
    <property type="term" value="P:methylation"/>
    <property type="evidence" value="ECO:0007669"/>
    <property type="project" value="UniProtKB-KW"/>
</dbReference>
<proteinExistence type="predicted"/>
<name>A0ABP8E8U6_9FLAO</name>
<gene>
    <name evidence="2" type="ORF">GCM10022257_06120</name>
</gene>
<accession>A0ABP8E8U6</accession>
<dbReference type="GO" id="GO:0008168">
    <property type="term" value="F:methyltransferase activity"/>
    <property type="evidence" value="ECO:0007669"/>
    <property type="project" value="UniProtKB-KW"/>
</dbReference>
<evidence type="ECO:0000313" key="2">
    <source>
        <dbReference type="EMBL" id="GAA4268511.1"/>
    </source>
</evidence>
<feature type="domain" description="Methyltransferase" evidence="1">
    <location>
        <begin position="71"/>
        <end position="153"/>
    </location>
</feature>
<reference evidence="3" key="1">
    <citation type="journal article" date="2019" name="Int. J. Syst. Evol. Microbiol.">
        <title>The Global Catalogue of Microorganisms (GCM) 10K type strain sequencing project: providing services to taxonomists for standard genome sequencing and annotation.</title>
        <authorList>
            <consortium name="The Broad Institute Genomics Platform"/>
            <consortium name="The Broad Institute Genome Sequencing Center for Infectious Disease"/>
            <person name="Wu L."/>
            <person name="Ma J."/>
        </authorList>
    </citation>
    <scope>NUCLEOTIDE SEQUENCE [LARGE SCALE GENOMIC DNA]</scope>
    <source>
        <strain evidence="3">JCM 17452</strain>
    </source>
</reference>
<comment type="caution">
    <text evidence="2">The sequence shown here is derived from an EMBL/GenBank/DDBJ whole genome shotgun (WGS) entry which is preliminary data.</text>
</comment>
<sequence length="227" mass="26288">MCLVNLEPLKKPNKQPWPTKDVMNQIYEKNLWGGNDFDFYSGEGSHHPHIIKPYLEAVITFLKSFDKPLIVCDLGCGDFNIGKHLVKFTKKYIGVDIVENLIERNKKTFKEERLTFHCLDISEEKLPNADCVLLRQVLQHLSNTEIKKIVEKLSTYKYIILTEHIPNDNFKPNTDIISGQGNRVKYSSGLDILEAPFNFKMKEVNILNEHHLENNKGRIVTMIFKTS</sequence>
<keyword evidence="2" id="KW-0808">Transferase</keyword>
<dbReference type="SUPFAM" id="SSF53335">
    <property type="entry name" value="S-adenosyl-L-methionine-dependent methyltransferases"/>
    <property type="match status" value="1"/>
</dbReference>
<protein>
    <submittedName>
        <fullName evidence="2">Class I SAM-dependent methyltransferase</fullName>
    </submittedName>
</protein>
<dbReference type="Pfam" id="PF13649">
    <property type="entry name" value="Methyltransf_25"/>
    <property type="match status" value="1"/>
</dbReference>